<protein>
    <submittedName>
        <fullName evidence="1">Uncharacterized protein</fullName>
    </submittedName>
</protein>
<accession>A0A2R6RLM9</accession>
<comment type="caution">
    <text evidence="1">The sequence shown here is derived from an EMBL/GenBank/DDBJ whole genome shotgun (WGS) entry which is preliminary data.</text>
</comment>
<sequence>MVGRTFPGIWRSWWGVSVEMGCLKATVPGVSGWAILVAQVVRNVRVGTRSIEYQIQIGEINGGVDHSQSFGQRRTTQRLSRIYAKYMRIYAAYNDSFYPVIIFSFYPVIREKAVYDFRGHQSLKNRR</sequence>
<gene>
    <name evidence="1" type="ORF">PHLCEN_2v2553</name>
</gene>
<dbReference type="Proteomes" id="UP000186601">
    <property type="component" value="Unassembled WGS sequence"/>
</dbReference>
<organism evidence="1 2">
    <name type="scientific">Hermanssonia centrifuga</name>
    <dbReference type="NCBI Taxonomy" id="98765"/>
    <lineage>
        <taxon>Eukaryota</taxon>
        <taxon>Fungi</taxon>
        <taxon>Dikarya</taxon>
        <taxon>Basidiomycota</taxon>
        <taxon>Agaricomycotina</taxon>
        <taxon>Agaricomycetes</taxon>
        <taxon>Polyporales</taxon>
        <taxon>Meruliaceae</taxon>
        <taxon>Hermanssonia</taxon>
    </lineage>
</organism>
<proteinExistence type="predicted"/>
<reference evidence="1 2" key="1">
    <citation type="submission" date="2018-02" db="EMBL/GenBank/DDBJ databases">
        <title>Genome sequence of the basidiomycete white-rot fungus Phlebia centrifuga.</title>
        <authorList>
            <person name="Granchi Z."/>
            <person name="Peng M."/>
            <person name="de Vries R.P."/>
            <person name="Hilden K."/>
            <person name="Makela M.R."/>
            <person name="Grigoriev I."/>
            <person name="Riley R."/>
        </authorList>
    </citation>
    <scope>NUCLEOTIDE SEQUENCE [LARGE SCALE GENOMIC DNA]</scope>
    <source>
        <strain evidence="1 2">FBCC195</strain>
    </source>
</reference>
<evidence type="ECO:0000313" key="1">
    <source>
        <dbReference type="EMBL" id="PSS30928.1"/>
    </source>
</evidence>
<dbReference type="AlphaFoldDB" id="A0A2R6RLM9"/>
<evidence type="ECO:0000313" key="2">
    <source>
        <dbReference type="Proteomes" id="UP000186601"/>
    </source>
</evidence>
<name>A0A2R6RLM9_9APHY</name>
<keyword evidence="2" id="KW-1185">Reference proteome</keyword>
<dbReference type="EMBL" id="MLYV02000233">
    <property type="protein sequence ID" value="PSS30928.1"/>
    <property type="molecule type" value="Genomic_DNA"/>
</dbReference>